<dbReference type="Gene3D" id="3.40.190.10">
    <property type="entry name" value="Periplasmic binding protein-like II"/>
    <property type="match status" value="1"/>
</dbReference>
<keyword evidence="2" id="KW-1185">Reference proteome</keyword>
<dbReference type="OrthoDB" id="9763054at2"/>
<dbReference type="Pfam" id="PF13416">
    <property type="entry name" value="SBP_bac_8"/>
    <property type="match status" value="1"/>
</dbReference>
<sequence length="459" mass="51603">MYSKYFKEGRTVMKLKRILAAGLALSMVAGMAMTGCGKKEEGKASIYYLNFKPEVAKQWEEIAKKYKKETGVEVKVVTAASGTYESTLKSEVAKKNPPTLFQINGPIGYHNWKDYCLDLADTEVYNNLTDKDMAIRGVDGKGVYGIPYVVEGYGIIYNDAIMEKYFALPQKAVEIGSAEEIKDFETLKAVVEDMTRHKDELGIEGVFSSTSFAAGEDWRWQTHLANVPIYYEYQESGVTDKEKIDFTYNKNFQNIFDLYLNNSCTEPGLVGSKTVEDSMAEFALGKSAMVQNGNWGWGQVSDVKGNVVKEEDVKFLPIYTGMNEDAKQGLCIGTENFWCVNSKVDEAKRLAAIEFLNWLTNEEKGKKEMVKLGFISPFKTFSEDEQPDDPLAKEVVRYMNDNGLETISWNFTSFPSQTFKDNFGASLLEYAQGSKEWKAVVSDMKKDWAAEKANSSDGE</sequence>
<dbReference type="InterPro" id="IPR050490">
    <property type="entry name" value="Bact_solute-bd_prot1"/>
</dbReference>
<dbReference type="InterPro" id="IPR006059">
    <property type="entry name" value="SBP"/>
</dbReference>
<gene>
    <name evidence="1" type="ORF">HDCHBGLK_02825</name>
</gene>
<dbReference type="PANTHER" id="PTHR43649">
    <property type="entry name" value="ARABINOSE-BINDING PROTEIN-RELATED"/>
    <property type="match status" value="1"/>
</dbReference>
<accession>B0NBB1</accession>
<protein>
    <submittedName>
        <fullName evidence="1">Uncharacterized protein</fullName>
    </submittedName>
</protein>
<name>B0NBB1_CLOS5</name>
<proteinExistence type="predicted"/>
<dbReference type="AlphaFoldDB" id="B0NBB1"/>
<dbReference type="Proteomes" id="UP000289664">
    <property type="component" value="Chromosome"/>
</dbReference>
<dbReference type="KEGG" id="csci:HDCHBGLK_02825"/>
<reference evidence="1 2" key="1">
    <citation type="journal article" date="2019" name="Appl. Environ. Microbiol.">
        <title>Clostridium scindens ATCC 35704: integration of nutritional requirements, the complete genome sequence, and global transcriptional responses to bile acids.</title>
        <authorList>
            <person name="Devendran S."/>
            <person name="Shrestha R."/>
            <person name="Alves J.M.P."/>
            <person name="Wolf P.G."/>
            <person name="Ly L."/>
            <person name="Hernandez A.G."/>
            <person name="Mendez-Garcia C."/>
            <person name="Inboden A."/>
            <person name="Wiley J."/>
            <person name="Paul O."/>
            <person name="Allen A."/>
            <person name="Springer E."/>
            <person name="Wright C.L."/>
            <person name="Fields C.J."/>
            <person name="Daniel S.L."/>
            <person name="Ridlon J.M."/>
        </authorList>
    </citation>
    <scope>NUCLEOTIDE SEQUENCE [LARGE SCALE GENOMIC DNA]</scope>
    <source>
        <strain evidence="1 2">ATCC 35704</strain>
    </source>
</reference>
<dbReference type="EMBL" id="CP036170">
    <property type="protein sequence ID" value="QBF75415.1"/>
    <property type="molecule type" value="Genomic_DNA"/>
</dbReference>
<dbReference type="STRING" id="411468.CLOSCI_00732"/>
<evidence type="ECO:0000313" key="1">
    <source>
        <dbReference type="EMBL" id="QBF75415.1"/>
    </source>
</evidence>
<dbReference type="eggNOG" id="COG1653">
    <property type="taxonomic scope" value="Bacteria"/>
</dbReference>
<dbReference type="HOGENOM" id="CLU_031285_12_3_9"/>
<organism evidence="1 2">
    <name type="scientific">Clostridium scindens (strain ATCC 35704 / DSM 5676 / VPI 13733 / 19)</name>
    <dbReference type="NCBI Taxonomy" id="411468"/>
    <lineage>
        <taxon>Bacteria</taxon>
        <taxon>Bacillati</taxon>
        <taxon>Bacillota</taxon>
        <taxon>Clostridia</taxon>
        <taxon>Lachnospirales</taxon>
        <taxon>Lachnospiraceae</taxon>
    </lineage>
</organism>
<evidence type="ECO:0000313" key="2">
    <source>
        <dbReference type="Proteomes" id="UP000289664"/>
    </source>
</evidence>
<dbReference type="SUPFAM" id="SSF53850">
    <property type="entry name" value="Periplasmic binding protein-like II"/>
    <property type="match status" value="1"/>
</dbReference>